<evidence type="ECO:0000313" key="7">
    <source>
        <dbReference type="Proteomes" id="UP000527616"/>
    </source>
</evidence>
<evidence type="ECO:0000256" key="2">
    <source>
        <dbReference type="ARBA" id="ARBA00022448"/>
    </source>
</evidence>
<dbReference type="GO" id="GO:0015144">
    <property type="term" value="F:carbohydrate transmembrane transporter activity"/>
    <property type="evidence" value="ECO:0007669"/>
    <property type="project" value="InterPro"/>
</dbReference>
<dbReference type="GO" id="GO:1901982">
    <property type="term" value="F:maltose binding"/>
    <property type="evidence" value="ECO:0007669"/>
    <property type="project" value="TreeGrafter"/>
</dbReference>
<dbReference type="GO" id="GO:0055052">
    <property type="term" value="C:ATP-binding cassette (ABC) transporter complex, substrate-binding subunit-containing"/>
    <property type="evidence" value="ECO:0007669"/>
    <property type="project" value="TreeGrafter"/>
</dbReference>
<evidence type="ECO:0000313" key="6">
    <source>
        <dbReference type="EMBL" id="NYI71774.1"/>
    </source>
</evidence>
<dbReference type="RefSeq" id="WP_179445555.1">
    <property type="nucleotide sequence ID" value="NZ_JACBZS010000001.1"/>
</dbReference>
<dbReference type="SUPFAM" id="SSF53850">
    <property type="entry name" value="Periplasmic binding protein-like II"/>
    <property type="match status" value="1"/>
</dbReference>
<dbReference type="PRINTS" id="PR00181">
    <property type="entry name" value="MALTOSEBP"/>
</dbReference>
<keyword evidence="4 5" id="KW-0732">Signal</keyword>
<dbReference type="GO" id="GO:0042956">
    <property type="term" value="P:maltodextrin transmembrane transport"/>
    <property type="evidence" value="ECO:0007669"/>
    <property type="project" value="TreeGrafter"/>
</dbReference>
<proteinExistence type="inferred from homology"/>
<name>A0A7Z0DA48_9ACTN</name>
<evidence type="ECO:0000256" key="3">
    <source>
        <dbReference type="ARBA" id="ARBA00022597"/>
    </source>
</evidence>
<evidence type="ECO:0000256" key="5">
    <source>
        <dbReference type="SAM" id="SignalP"/>
    </source>
</evidence>
<reference evidence="6 7" key="1">
    <citation type="submission" date="2020-07" db="EMBL/GenBank/DDBJ databases">
        <title>Sequencing the genomes of 1000 actinobacteria strains.</title>
        <authorList>
            <person name="Klenk H.-P."/>
        </authorList>
    </citation>
    <scope>NUCLEOTIDE SEQUENCE [LARGE SCALE GENOMIC DNA]</scope>
    <source>
        <strain evidence="6 7">DSM 103164</strain>
    </source>
</reference>
<keyword evidence="7" id="KW-1185">Reference proteome</keyword>
<dbReference type="InterPro" id="IPR006059">
    <property type="entry name" value="SBP"/>
</dbReference>
<feature type="signal peptide" evidence="5">
    <location>
        <begin position="1"/>
        <end position="24"/>
    </location>
</feature>
<dbReference type="InterPro" id="IPR006060">
    <property type="entry name" value="Maltose/Cyclodextrin-bd"/>
</dbReference>
<dbReference type="GO" id="GO:0015768">
    <property type="term" value="P:maltose transport"/>
    <property type="evidence" value="ECO:0007669"/>
    <property type="project" value="TreeGrafter"/>
</dbReference>
<dbReference type="Proteomes" id="UP000527616">
    <property type="component" value="Unassembled WGS sequence"/>
</dbReference>
<accession>A0A7Z0DA48</accession>
<dbReference type="EMBL" id="JACBZS010000001">
    <property type="protein sequence ID" value="NYI71774.1"/>
    <property type="molecule type" value="Genomic_DNA"/>
</dbReference>
<dbReference type="PANTHER" id="PTHR30061">
    <property type="entry name" value="MALTOSE-BINDING PERIPLASMIC PROTEIN"/>
    <property type="match status" value="1"/>
</dbReference>
<gene>
    <name evidence="6" type="ORF">GGQ54_002334</name>
</gene>
<comment type="caution">
    <text evidence="6">The sequence shown here is derived from an EMBL/GenBank/DDBJ whole genome shotgun (WGS) entry which is preliminary data.</text>
</comment>
<evidence type="ECO:0000256" key="1">
    <source>
        <dbReference type="ARBA" id="ARBA00008520"/>
    </source>
</evidence>
<keyword evidence="3 6" id="KW-0762">Sugar transport</keyword>
<keyword evidence="2" id="KW-0813">Transport</keyword>
<dbReference type="AlphaFoldDB" id="A0A7Z0DA48"/>
<evidence type="ECO:0000256" key="4">
    <source>
        <dbReference type="ARBA" id="ARBA00022729"/>
    </source>
</evidence>
<feature type="chain" id="PRO_5030871934" evidence="5">
    <location>
        <begin position="25"/>
        <end position="419"/>
    </location>
</feature>
<dbReference type="Gene3D" id="3.40.190.10">
    <property type="entry name" value="Periplasmic binding protein-like II"/>
    <property type="match status" value="2"/>
</dbReference>
<sequence length="419" mass="44120">MQNARAIAVVLATVALVAAGCGRADTTNQPESETTVGSGPVQGTVTMWAMGAEGEALPELVKDFEAQNPGVKVEITAVPWDAAHNKFQTAIAAGTTPDMAMIGTTWMPDFADALATVPADIDSSGFFPSSVASNKIGDRVVGVPWYADTRVLYYRTDLAEKAGWTSPPKNWAELKTMAKDLQTKAGADWGFAMPAGSFDSYQASLWIPWSNGAELTAGDKWTLDTPEMVEAFGYQQEFFTEKISDPNVDPATGAREAAFVDGRTPMLVEGPALAGQLAEIGGADFTSKYATAVVPTGKSSTSFAGGSNLSVFADAENPDASWRLISYLSQPEVQAKWYQLTGDLPAAQAAWELPELSGNDKLTAFGDQLQSAKVPPATATWVQVAAAGDAALEKMARGEQDAATALKELQAQADSIGMG</sequence>
<organism evidence="6 7">
    <name type="scientific">Naumannella cuiyingiana</name>
    <dbReference type="NCBI Taxonomy" id="1347891"/>
    <lineage>
        <taxon>Bacteria</taxon>
        <taxon>Bacillati</taxon>
        <taxon>Actinomycetota</taxon>
        <taxon>Actinomycetes</taxon>
        <taxon>Propionibacteriales</taxon>
        <taxon>Propionibacteriaceae</taxon>
        <taxon>Naumannella</taxon>
    </lineage>
</organism>
<dbReference type="Pfam" id="PF01547">
    <property type="entry name" value="SBP_bac_1"/>
    <property type="match status" value="1"/>
</dbReference>
<comment type="similarity">
    <text evidence="1">Belongs to the bacterial solute-binding protein 1 family.</text>
</comment>
<dbReference type="PANTHER" id="PTHR30061:SF50">
    <property type="entry name" value="MALTOSE_MALTODEXTRIN-BINDING PERIPLASMIC PROTEIN"/>
    <property type="match status" value="1"/>
</dbReference>
<protein>
    <submittedName>
        <fullName evidence="6">Multiple sugar transport system substrate-binding protein</fullName>
    </submittedName>
</protein>
<dbReference type="PROSITE" id="PS51257">
    <property type="entry name" value="PROKAR_LIPOPROTEIN"/>
    <property type="match status" value="1"/>
</dbReference>